<dbReference type="Gene3D" id="3.80.10.10">
    <property type="entry name" value="Ribonuclease Inhibitor"/>
    <property type="match status" value="1"/>
</dbReference>
<feature type="non-terminal residue" evidence="4">
    <location>
        <position position="1461"/>
    </location>
</feature>
<dbReference type="SUPFAM" id="SSF52058">
    <property type="entry name" value="L domain-like"/>
    <property type="match status" value="1"/>
</dbReference>
<dbReference type="Proteomes" id="UP001165060">
    <property type="component" value="Unassembled WGS sequence"/>
</dbReference>
<feature type="transmembrane region" description="Helical" evidence="2">
    <location>
        <begin position="1074"/>
        <end position="1100"/>
    </location>
</feature>
<feature type="chain" id="PRO_5046102669" evidence="3">
    <location>
        <begin position="18"/>
        <end position="1461"/>
    </location>
</feature>
<keyword evidence="5" id="KW-1185">Reference proteome</keyword>
<feature type="transmembrane region" description="Helical" evidence="2">
    <location>
        <begin position="1274"/>
        <end position="1292"/>
    </location>
</feature>
<feature type="transmembrane region" description="Helical" evidence="2">
    <location>
        <begin position="1409"/>
        <end position="1428"/>
    </location>
</feature>
<feature type="transmembrane region" description="Helical" evidence="2">
    <location>
        <begin position="1381"/>
        <end position="1403"/>
    </location>
</feature>
<evidence type="ECO:0000313" key="4">
    <source>
        <dbReference type="EMBL" id="GMI30148.1"/>
    </source>
</evidence>
<feature type="transmembrane region" description="Helical" evidence="2">
    <location>
        <begin position="1201"/>
        <end position="1221"/>
    </location>
</feature>
<dbReference type="PANTHER" id="PTHR12994">
    <property type="entry name" value="SECERNIN"/>
    <property type="match status" value="1"/>
</dbReference>
<dbReference type="InterPro" id="IPR005322">
    <property type="entry name" value="Peptidase_C69"/>
</dbReference>
<dbReference type="InterPro" id="IPR032675">
    <property type="entry name" value="LRR_dom_sf"/>
</dbReference>
<keyword evidence="2" id="KW-0812">Transmembrane</keyword>
<feature type="transmembrane region" description="Helical" evidence="2">
    <location>
        <begin position="987"/>
        <end position="1004"/>
    </location>
</feature>
<feature type="transmembrane region" description="Helical" evidence="2">
    <location>
        <begin position="941"/>
        <end position="967"/>
    </location>
</feature>
<feature type="signal peptide" evidence="3">
    <location>
        <begin position="1"/>
        <end position="17"/>
    </location>
</feature>
<feature type="transmembrane region" description="Helical" evidence="2">
    <location>
        <begin position="1025"/>
        <end position="1045"/>
    </location>
</feature>
<evidence type="ECO:0000256" key="3">
    <source>
        <dbReference type="SAM" id="SignalP"/>
    </source>
</evidence>
<dbReference type="PANTHER" id="PTHR12994:SF17">
    <property type="entry name" value="LD30995P"/>
    <property type="match status" value="1"/>
</dbReference>
<comment type="similarity">
    <text evidence="1">Belongs to the peptidase C69 family. Secernin subfamily.</text>
</comment>
<dbReference type="EMBL" id="BRYB01003084">
    <property type="protein sequence ID" value="GMI30148.1"/>
    <property type="molecule type" value="Genomic_DNA"/>
</dbReference>
<dbReference type="Pfam" id="PF03577">
    <property type="entry name" value="Peptidase_C69"/>
    <property type="match status" value="1"/>
</dbReference>
<gene>
    <name evidence="4" type="ORF">TeGR_g4805</name>
</gene>
<proteinExistence type="inferred from homology"/>
<keyword evidence="2" id="KW-0472">Membrane</keyword>
<feature type="transmembrane region" description="Helical" evidence="2">
    <location>
        <begin position="898"/>
        <end position="920"/>
    </location>
</feature>
<keyword evidence="2" id="KW-1133">Transmembrane helix</keyword>
<accession>A0ABQ6MQ67</accession>
<name>A0ABQ6MQ67_9STRA</name>
<sequence>MLSILLSSLLLPPVALATEPFDGRCTTMAFGNKATADGSTMVTHTADCKDCDWRLNKVPPGTHDLEKEPMRPVYKYYHQYPRLVTESRGDTWKEENLEGEFASTYSSSDWVDGQLVGYVPQVEKTFGLFESLFAIMNDQQVAIGESSCSGRFGGGKYPDAKPRTCPDCPGPLVDIGAASMIALERCSTARCAVQMIGDLSTEHGYYPAENDEGDLGEALTIADPDEVWMMHLSADDTALSAVWVAQRVPDDHVSASANAFVIRGVEKDSDDFMYSDTVFEVAKRNGVDFYDVNGNLDFTKSYGPDEFTGDTTALKKPEYSNNRIWRIFSVMAPSRGFKRTHDFWGSDYPFSVKVETPATVHDVMALNRDHYEGSDLDMTQGFDAGPFGSPIRYDPGFGWPGEVAGDNANNLTQWDRMYGAFPRAIGIMRTSWSLVAQCRKDLAPEVGGILWYSQYQPSAAGYIPLYASMTSVPEALTRGSLYKMTEDSAYWAFCMVGNWVQLYWKYIYPDIYEVQQSLEKRWFAEIPEMDKKAMELLKNNEDNTKAVEELTKWSMDAGDTVFATWKKLFVDIVSKFHDGYIFDLTKDVYDGSEIFYPRWWLKLSSWFKIVVDDNHWQPPTEVWEADLGLGVAGQKAGGEEEGGKGIGLGWQVLSWIGWLVAGILIGRKWAGGGNGGYTAVGDVDLRVVVQRNDLINFYQSTGGPTWIQSDGWLSASDECSWFGVTCESGVVVELRLVNNKISGTLEPLARMPTVYSLELSGNALTGDLTPLVALASLERLQIDFNALSGGLDPLSSLANLTYLHLENNRFTGSIPPFVHQLYSVQGAQRVMISPNQFMCGDRERLLGTFCAPCQSCGPAGSGECEANLDPTNYLCGACAAGAFEAGDSCMSCDRGLSLAVLAAVGLGAAAVFGLLVRKGVIGRREFRLDLRMQIRIKQISAVFQMLSFLVALSLAYPAWLSALVSFFDFLPLSVSVNAPCVKGLRGIPRWGQGLVSFLSFYLLIGMTLHARRILSGSFPSIPTKVYTNLQIIAAILVTQSAAVLLPMSLNLNKWVGTVVLDFSACPSQDACVPVIWAVCLDLGGQLIVAASIAAFTVLLVDHASTVYLREREAFIEGGVDGISPEEQVDRMLPFWSTFCISYVPRSAIFESKQLRRRLMCFLIPTGCRAAASGVVGLQTLVQDDLNVLLSYLPAIKNVKNVALVGACLETLAFVLLNAFFLRHQLERPYVSLRLSAAYSDPLNDAEIMTTRVLCWGSFVFLLKFVATEKIGEGPALALTSALAVLLLSALALSQRPLFRNLMNDARQALEGVEGVGRARGNSAEKDLGVSAKIDSMLKCKDAVEMWKLQKQLRGPLLLKAEKPRWEPRGGRKGGRGLGHGAALLCTIPCVLALAVAIFAGTWALSACDWGPLALLAAVWLLLLGMEVYRGRFMEVGEEQESIREFAERQIRWRWRAGGLEG</sequence>
<evidence type="ECO:0000313" key="5">
    <source>
        <dbReference type="Proteomes" id="UP001165060"/>
    </source>
</evidence>
<comment type="caution">
    <text evidence="4">The sequence shown here is derived from an EMBL/GenBank/DDBJ whole genome shotgun (WGS) entry which is preliminary data.</text>
</comment>
<evidence type="ECO:0000256" key="2">
    <source>
        <dbReference type="SAM" id="Phobius"/>
    </source>
</evidence>
<dbReference type="InterPro" id="IPR001611">
    <property type="entry name" value="Leu-rich_rpt"/>
</dbReference>
<dbReference type="Pfam" id="PF00560">
    <property type="entry name" value="LRR_1"/>
    <property type="match status" value="1"/>
</dbReference>
<reference evidence="4 5" key="1">
    <citation type="journal article" date="2023" name="Commun. Biol.">
        <title>Genome analysis of Parmales, the sister group of diatoms, reveals the evolutionary specialization of diatoms from phago-mixotrophs to photoautotrophs.</title>
        <authorList>
            <person name="Ban H."/>
            <person name="Sato S."/>
            <person name="Yoshikawa S."/>
            <person name="Yamada K."/>
            <person name="Nakamura Y."/>
            <person name="Ichinomiya M."/>
            <person name="Sato N."/>
            <person name="Blanc-Mathieu R."/>
            <person name="Endo H."/>
            <person name="Kuwata A."/>
            <person name="Ogata H."/>
        </authorList>
    </citation>
    <scope>NUCLEOTIDE SEQUENCE [LARGE SCALE GENOMIC DNA]</scope>
</reference>
<organism evidence="4 5">
    <name type="scientific">Tetraparma gracilis</name>
    <dbReference type="NCBI Taxonomy" id="2962635"/>
    <lineage>
        <taxon>Eukaryota</taxon>
        <taxon>Sar</taxon>
        <taxon>Stramenopiles</taxon>
        <taxon>Ochrophyta</taxon>
        <taxon>Bolidophyceae</taxon>
        <taxon>Parmales</taxon>
        <taxon>Triparmaceae</taxon>
        <taxon>Tetraparma</taxon>
    </lineage>
</organism>
<evidence type="ECO:0000256" key="1">
    <source>
        <dbReference type="ARBA" id="ARBA00005705"/>
    </source>
</evidence>
<protein>
    <submittedName>
        <fullName evidence="4">Uncharacterized protein</fullName>
    </submittedName>
</protein>
<keyword evidence="3" id="KW-0732">Signal</keyword>